<sequence length="214" mass="24311">HSPIQPWTNNGFRLDRYQKQQIRVPCRWEAARIWARTECNAEGRNCETGDCNAMKCVGAGTVDVTLAEMTLDGGKNGGDDVYDISAVDAYNLPISIRPDNGQKIGQQFGFPKEYDCITTECKFDFRNNCPDRLKKWKNGKVAACLSACTATNDDYLCCRNQYNTPQTCQAQNHDLVKYFKDRCPQMYSFAYDDKKSTFLCKGFKGTQYTVTFCP</sequence>
<dbReference type="Proteomes" id="UP000288716">
    <property type="component" value="Unassembled WGS sequence"/>
</dbReference>
<gene>
    <name evidence="2" type="ORF">B4U80_01920</name>
</gene>
<accession>A0A443RXJ9</accession>
<organism evidence="2 3">
    <name type="scientific">Leptotrombidium deliense</name>
    <dbReference type="NCBI Taxonomy" id="299467"/>
    <lineage>
        <taxon>Eukaryota</taxon>
        <taxon>Metazoa</taxon>
        <taxon>Ecdysozoa</taxon>
        <taxon>Arthropoda</taxon>
        <taxon>Chelicerata</taxon>
        <taxon>Arachnida</taxon>
        <taxon>Acari</taxon>
        <taxon>Acariformes</taxon>
        <taxon>Trombidiformes</taxon>
        <taxon>Prostigmata</taxon>
        <taxon>Anystina</taxon>
        <taxon>Parasitengona</taxon>
        <taxon>Trombiculoidea</taxon>
        <taxon>Trombiculidae</taxon>
        <taxon>Leptotrombidium</taxon>
    </lineage>
</organism>
<dbReference type="VEuPathDB" id="VectorBase:LDEU011957"/>
<dbReference type="OrthoDB" id="6489422at2759"/>
<keyword evidence="3" id="KW-1185">Reference proteome</keyword>
<dbReference type="Pfam" id="PF00314">
    <property type="entry name" value="Thaumatin"/>
    <property type="match status" value="1"/>
</dbReference>
<dbReference type="PRINTS" id="PR00347">
    <property type="entry name" value="THAUMATIN"/>
</dbReference>
<dbReference type="EMBL" id="NCKV01020225">
    <property type="protein sequence ID" value="RWS20083.1"/>
    <property type="molecule type" value="Genomic_DNA"/>
</dbReference>
<dbReference type="AlphaFoldDB" id="A0A443RXJ9"/>
<dbReference type="PROSITE" id="PS51367">
    <property type="entry name" value="THAUMATIN_2"/>
    <property type="match status" value="1"/>
</dbReference>
<feature type="disulfide bond" evidence="1">
    <location>
        <begin position="39"/>
        <end position="46"/>
    </location>
</feature>
<protein>
    <submittedName>
        <fullName evidence="2">Thaumatin-like protein</fullName>
    </submittedName>
</protein>
<proteinExistence type="predicted"/>
<evidence type="ECO:0000313" key="2">
    <source>
        <dbReference type="EMBL" id="RWS20083.1"/>
    </source>
</evidence>
<dbReference type="STRING" id="299467.A0A443RXJ9"/>
<feature type="non-terminal residue" evidence="2">
    <location>
        <position position="214"/>
    </location>
</feature>
<evidence type="ECO:0000256" key="1">
    <source>
        <dbReference type="PIRSR" id="PIRSR002703-1"/>
    </source>
</evidence>
<feature type="disulfide bond" evidence="1">
    <location>
        <begin position="121"/>
        <end position="183"/>
    </location>
</feature>
<feature type="disulfide bond" evidence="1">
    <location>
        <begin position="116"/>
        <end position="200"/>
    </location>
</feature>
<dbReference type="Gene3D" id="2.60.110.10">
    <property type="entry name" value="Thaumatin"/>
    <property type="match status" value="1"/>
</dbReference>
<dbReference type="PANTHER" id="PTHR31048">
    <property type="entry name" value="OS03G0233200 PROTEIN"/>
    <property type="match status" value="1"/>
</dbReference>
<reference evidence="2 3" key="1">
    <citation type="journal article" date="2018" name="Gigascience">
        <title>Genomes of trombidid mites reveal novel predicted allergens and laterally-transferred genes associated with secondary metabolism.</title>
        <authorList>
            <person name="Dong X."/>
            <person name="Chaisiri K."/>
            <person name="Xia D."/>
            <person name="Armstrong S.D."/>
            <person name="Fang Y."/>
            <person name="Donnelly M.J."/>
            <person name="Kadowaki T."/>
            <person name="McGarry J.W."/>
            <person name="Darby A.C."/>
            <person name="Makepeace B.L."/>
        </authorList>
    </citation>
    <scope>NUCLEOTIDE SEQUENCE [LARGE SCALE GENOMIC DNA]</scope>
    <source>
        <strain evidence="2">UoL-UT</strain>
    </source>
</reference>
<keyword evidence="1" id="KW-1015">Disulfide bond</keyword>
<dbReference type="PIRSF" id="PIRSF002703">
    <property type="entry name" value="Thaumatin"/>
    <property type="match status" value="1"/>
</dbReference>
<feature type="disulfide bond" evidence="1">
    <location>
        <begin position="51"/>
        <end position="56"/>
    </location>
</feature>
<feature type="disulfide bond" evidence="1">
    <location>
        <begin position="158"/>
        <end position="168"/>
    </location>
</feature>
<dbReference type="SUPFAM" id="SSF49870">
    <property type="entry name" value="Osmotin, thaumatin-like protein"/>
    <property type="match status" value="1"/>
</dbReference>
<name>A0A443RXJ9_9ACAR</name>
<feature type="non-terminal residue" evidence="2">
    <location>
        <position position="1"/>
    </location>
</feature>
<feature type="disulfide bond" evidence="1">
    <location>
        <begin position="148"/>
        <end position="157"/>
    </location>
</feature>
<dbReference type="InterPro" id="IPR037176">
    <property type="entry name" value="Osmotin/thaumatin-like_sf"/>
</dbReference>
<dbReference type="InterPro" id="IPR001938">
    <property type="entry name" value="Thaumatin"/>
</dbReference>
<dbReference type="SMART" id="SM00205">
    <property type="entry name" value="THN"/>
    <property type="match status" value="1"/>
</dbReference>
<evidence type="ECO:0000313" key="3">
    <source>
        <dbReference type="Proteomes" id="UP000288716"/>
    </source>
</evidence>
<comment type="caution">
    <text evidence="2">The sequence shown here is derived from an EMBL/GenBank/DDBJ whole genome shotgun (WGS) entry which is preliminary data.</text>
</comment>
<feature type="disulfide bond" evidence="1">
    <location>
        <begin position="129"/>
        <end position="144"/>
    </location>
</feature>